<protein>
    <submittedName>
        <fullName evidence="2">DUF4810 domain-containing protein</fullName>
    </submittedName>
</protein>
<dbReference type="Proteomes" id="UP001528411">
    <property type="component" value="Unassembled WGS sequence"/>
</dbReference>
<evidence type="ECO:0000313" key="2">
    <source>
        <dbReference type="EMBL" id="MDC2888430.1"/>
    </source>
</evidence>
<gene>
    <name evidence="2" type="ORF">PN838_06250</name>
</gene>
<comment type="caution">
    <text evidence="2">The sequence shown here is derived from an EMBL/GenBank/DDBJ whole genome shotgun (WGS) entry which is preliminary data.</text>
</comment>
<accession>A0ABT5FA72</accession>
<dbReference type="InterPro" id="IPR014508">
    <property type="entry name" value="UCP020555_TPR-like"/>
</dbReference>
<keyword evidence="1" id="KW-0732">Signal</keyword>
<dbReference type="RefSeq" id="WP_272180052.1">
    <property type="nucleotide sequence ID" value="NZ_JAQOMS010000002.1"/>
</dbReference>
<organism evidence="2 3">
    <name type="scientific">Psychrosphaera algicola</name>
    <dbReference type="NCBI Taxonomy" id="3023714"/>
    <lineage>
        <taxon>Bacteria</taxon>
        <taxon>Pseudomonadati</taxon>
        <taxon>Pseudomonadota</taxon>
        <taxon>Gammaproteobacteria</taxon>
        <taxon>Alteromonadales</taxon>
        <taxon>Pseudoalteromonadaceae</taxon>
        <taxon>Psychrosphaera</taxon>
    </lineage>
</organism>
<dbReference type="PROSITE" id="PS51257">
    <property type="entry name" value="PROKAR_LIPOPROTEIN"/>
    <property type="match status" value="1"/>
</dbReference>
<keyword evidence="3" id="KW-1185">Reference proteome</keyword>
<dbReference type="Pfam" id="PF16068">
    <property type="entry name" value="DUF4810"/>
    <property type="match status" value="1"/>
</dbReference>
<name>A0ABT5FA72_9GAMM</name>
<sequence length="115" mass="13316">MKIAYLCLLVCVTTLTGCTAKTMYYWGNYQNTLYDYRKNDDSHAFNRHKTELEGIINKAPSKNKPVPPGVRFELAIMEQSLGNKSRAIELLTLEKQYFPEAQYYVDKILLTIEVE</sequence>
<evidence type="ECO:0000313" key="3">
    <source>
        <dbReference type="Proteomes" id="UP001528411"/>
    </source>
</evidence>
<proteinExistence type="predicted"/>
<feature type="chain" id="PRO_5047334026" evidence="1">
    <location>
        <begin position="21"/>
        <end position="115"/>
    </location>
</feature>
<reference evidence="2 3" key="1">
    <citation type="submission" date="2023-01" db="EMBL/GenBank/DDBJ databases">
        <title>Psychrosphaera sp. nov., isolated from marine algae.</title>
        <authorList>
            <person name="Bayburt H."/>
            <person name="Choi B.J."/>
            <person name="Kim J.M."/>
            <person name="Choi D.G."/>
            <person name="Jeon C.O."/>
        </authorList>
    </citation>
    <scope>NUCLEOTIDE SEQUENCE [LARGE SCALE GENOMIC DNA]</scope>
    <source>
        <strain evidence="2 3">G1-22</strain>
    </source>
</reference>
<feature type="signal peptide" evidence="1">
    <location>
        <begin position="1"/>
        <end position="20"/>
    </location>
</feature>
<dbReference type="PIRSF" id="PIRSF020555">
    <property type="entry name" value="UCP020555"/>
    <property type="match status" value="1"/>
</dbReference>
<evidence type="ECO:0000256" key="1">
    <source>
        <dbReference type="SAM" id="SignalP"/>
    </source>
</evidence>
<dbReference type="EMBL" id="JAQOMS010000002">
    <property type="protein sequence ID" value="MDC2888430.1"/>
    <property type="molecule type" value="Genomic_DNA"/>
</dbReference>